<dbReference type="InterPro" id="IPR048922">
    <property type="entry name" value="Bbp16"/>
</dbReference>
<comment type="caution">
    <text evidence="1">The sequence shown here is derived from an EMBL/GenBank/DDBJ whole genome shotgun (WGS) entry which is preliminary data.</text>
</comment>
<proteinExistence type="predicted"/>
<sequence>MSMILDQQLLMSDKQAITASAVSTNTIDLTQARDPGPGDSLELVVRVNAALTGGTSVQFAYVTSANADLSSPNVIVQTPAIPAASLTAGSEWLRVQVPAFSLDAQRQRYLGVQYTVAGTFAAGTVTAGLVADREAIVNYPSGLNVGGF</sequence>
<protein>
    <submittedName>
        <fullName evidence="1">Bbp16 family capsid cement protein</fullName>
    </submittedName>
</protein>
<reference evidence="1 2" key="1">
    <citation type="submission" date="2024-07" db="EMBL/GenBank/DDBJ databases">
        <title>Description of Labrys sedimenti sp. nov., isolated from a diclofenac-degrading enrichment culture.</title>
        <authorList>
            <person name="Tancsics A."/>
            <person name="Csepanyi A."/>
        </authorList>
    </citation>
    <scope>NUCLEOTIDE SEQUENCE [LARGE SCALE GENOMIC DNA]</scope>
    <source>
        <strain evidence="1 2">LMG 23578</strain>
    </source>
</reference>
<dbReference type="RefSeq" id="WP_311944061.1">
    <property type="nucleotide sequence ID" value="NZ_JAVSCS010000044.1"/>
</dbReference>
<accession>A0ABV3PW42</accession>
<gene>
    <name evidence="1" type="ORF">ABXS05_30345</name>
</gene>
<dbReference type="Proteomes" id="UP001555786">
    <property type="component" value="Unassembled WGS sequence"/>
</dbReference>
<evidence type="ECO:0000313" key="2">
    <source>
        <dbReference type="Proteomes" id="UP001555786"/>
    </source>
</evidence>
<dbReference type="Pfam" id="PF21190">
    <property type="entry name" value="Bbp16"/>
    <property type="match status" value="1"/>
</dbReference>
<keyword evidence="2" id="KW-1185">Reference proteome</keyword>
<dbReference type="EMBL" id="JBFNQD010000018">
    <property type="protein sequence ID" value="MEW9309885.1"/>
    <property type="molecule type" value="Genomic_DNA"/>
</dbReference>
<organism evidence="1 2">
    <name type="scientific">Labrys neptuniae</name>
    <dbReference type="NCBI Taxonomy" id="376174"/>
    <lineage>
        <taxon>Bacteria</taxon>
        <taxon>Pseudomonadati</taxon>
        <taxon>Pseudomonadota</taxon>
        <taxon>Alphaproteobacteria</taxon>
        <taxon>Hyphomicrobiales</taxon>
        <taxon>Xanthobacteraceae</taxon>
        <taxon>Labrys</taxon>
    </lineage>
</organism>
<dbReference type="Gene3D" id="2.60.120.1110">
    <property type="match status" value="1"/>
</dbReference>
<evidence type="ECO:0000313" key="1">
    <source>
        <dbReference type="EMBL" id="MEW9309885.1"/>
    </source>
</evidence>
<name>A0ABV3PW42_9HYPH</name>